<dbReference type="PANTHER" id="PTHR30383">
    <property type="entry name" value="THIOESTERASE 1/PROTEASE 1/LYSOPHOSPHOLIPASE L1"/>
    <property type="match status" value="1"/>
</dbReference>
<feature type="region of interest" description="Disordered" evidence="1">
    <location>
        <begin position="1"/>
        <end position="82"/>
    </location>
</feature>
<evidence type="ECO:0000313" key="2">
    <source>
        <dbReference type="EMBL" id="KAB1141244.1"/>
    </source>
</evidence>
<comment type="caution">
    <text evidence="2">The sequence shown here is derived from an EMBL/GenBank/DDBJ whole genome shotgun (WGS) entry which is preliminary data.</text>
</comment>
<dbReference type="Gene3D" id="3.40.50.1110">
    <property type="entry name" value="SGNH hydrolase"/>
    <property type="match status" value="1"/>
</dbReference>
<dbReference type="AlphaFoldDB" id="A0A6H9US98"/>
<dbReference type="InterPro" id="IPR036514">
    <property type="entry name" value="SGNH_hydro_sf"/>
</dbReference>
<feature type="region of interest" description="Disordered" evidence="1">
    <location>
        <begin position="179"/>
        <end position="214"/>
    </location>
</feature>
<gene>
    <name evidence="2" type="ORF">F7R91_32985</name>
</gene>
<proteinExistence type="predicted"/>
<dbReference type="GO" id="GO:0004622">
    <property type="term" value="F:phosphatidylcholine lysophospholipase activity"/>
    <property type="evidence" value="ECO:0007669"/>
    <property type="project" value="TreeGrafter"/>
</dbReference>
<reference evidence="2 3" key="1">
    <citation type="submission" date="2019-09" db="EMBL/GenBank/DDBJ databases">
        <title>Screening of Novel Bioactive Compounds from Soil-Associated.</title>
        <authorList>
            <person name="Zhao S."/>
        </authorList>
    </citation>
    <scope>NUCLEOTIDE SEQUENCE [LARGE SCALE GENOMIC DNA]</scope>
    <source>
        <strain evidence="2 3">HIT-DPA4</strain>
    </source>
</reference>
<feature type="compositionally biased region" description="Basic residues" evidence="1">
    <location>
        <begin position="410"/>
        <end position="440"/>
    </location>
</feature>
<dbReference type="InterPro" id="IPR051532">
    <property type="entry name" value="Ester_Hydrolysis_Enzymes"/>
</dbReference>
<feature type="compositionally biased region" description="Basic and acidic residues" evidence="1">
    <location>
        <begin position="68"/>
        <end position="82"/>
    </location>
</feature>
<evidence type="ECO:0008006" key="4">
    <source>
        <dbReference type="Google" id="ProtNLM"/>
    </source>
</evidence>
<feature type="compositionally biased region" description="Pro residues" evidence="1">
    <location>
        <begin position="198"/>
        <end position="209"/>
    </location>
</feature>
<keyword evidence="3" id="KW-1185">Reference proteome</keyword>
<feature type="compositionally biased region" description="Basic residues" evidence="1">
    <location>
        <begin position="1"/>
        <end position="14"/>
    </location>
</feature>
<organism evidence="2 3">
    <name type="scientific">Streptomyces luteolifulvus</name>
    <dbReference type="NCBI Taxonomy" id="2615112"/>
    <lineage>
        <taxon>Bacteria</taxon>
        <taxon>Bacillati</taxon>
        <taxon>Actinomycetota</taxon>
        <taxon>Actinomycetes</taxon>
        <taxon>Kitasatosporales</taxon>
        <taxon>Streptomycetaceae</taxon>
        <taxon>Streptomyces</taxon>
    </lineage>
</organism>
<dbReference type="Pfam" id="PF05630">
    <property type="entry name" value="NPP1"/>
    <property type="match status" value="1"/>
</dbReference>
<name>A0A6H9US98_9ACTN</name>
<feature type="region of interest" description="Disordered" evidence="1">
    <location>
        <begin position="363"/>
        <end position="475"/>
    </location>
</feature>
<dbReference type="Proteomes" id="UP000442707">
    <property type="component" value="Unassembled WGS sequence"/>
</dbReference>
<dbReference type="EMBL" id="VZRB01000033">
    <property type="protein sequence ID" value="KAB1141244.1"/>
    <property type="molecule type" value="Genomic_DNA"/>
</dbReference>
<dbReference type="SUPFAM" id="SSF52266">
    <property type="entry name" value="SGNH hydrolase"/>
    <property type="match status" value="1"/>
</dbReference>
<sequence length="475" mass="51114">MVRLARLPRGRRSPLRTPRGHQALRAPQRGPDRGPHRGPCPGGPHRARCAGHPRADPGLRRGQGPLGERGRGGLRQRDRHAAPADLHRAAGALTHAFRFATAGDEPPENHYGDWRRSALVSYLGFPSGLRDKLFDHDFGGPTITITDAQFASNLEAANTSEVTFCERTCTVVKHHNVEPFDYGRDEGSPGTPGTGEVPEPPEPPEPTVPPLGTNDMNQNTDLPNAPKRLGDLIDQVLTDAPGSTVVVASLIPSVKQGMQPKIDAFNAALPGVVAEKEQQGKLVVLVSMDAVSTSELADTSHPNDAGYRDMAKAFMSGINTASRRGWIQEPAGPEGDPKSCAEGFQAGLGDGWKPMGVIAPGMGGSGGPDRLGAAQRRQPCRLREDLPGRIGAGRTQHTERRRSDSLGGSGHHRPRRRTAGRSRALRRHERRWAGRLRHCGHQGIRTGVPEQAGRWEVPLGSHGPHLPLSPREGGR</sequence>
<dbReference type="InterPro" id="IPR008701">
    <property type="entry name" value="NPP1"/>
</dbReference>
<protein>
    <recommendedName>
        <fullName evidence="4">SGNH hydrolase-type esterase domain-containing protein</fullName>
    </recommendedName>
</protein>
<evidence type="ECO:0000256" key="1">
    <source>
        <dbReference type="SAM" id="MobiDB-lite"/>
    </source>
</evidence>
<evidence type="ECO:0000313" key="3">
    <source>
        <dbReference type="Proteomes" id="UP000442707"/>
    </source>
</evidence>
<dbReference type="CDD" id="cd01833">
    <property type="entry name" value="XynB_like"/>
    <property type="match status" value="1"/>
</dbReference>
<accession>A0A6H9US98</accession>
<dbReference type="PANTHER" id="PTHR30383:SF5">
    <property type="entry name" value="SGNH HYDROLASE-TYPE ESTERASE DOMAIN-CONTAINING PROTEIN"/>
    <property type="match status" value="1"/>
</dbReference>